<comment type="caution">
    <text evidence="1">The sequence shown here is derived from an EMBL/GenBank/DDBJ whole genome shotgun (WGS) entry which is preliminary data.</text>
</comment>
<accession>A0A8J2UAH6</accession>
<name>A0A8J2UAH6_9BACT</name>
<dbReference type="EMBL" id="BMJC01000001">
    <property type="protein sequence ID" value="GGA89677.1"/>
    <property type="molecule type" value="Genomic_DNA"/>
</dbReference>
<organism evidence="1 2">
    <name type="scientific">Puia dinghuensis</name>
    <dbReference type="NCBI Taxonomy" id="1792502"/>
    <lineage>
        <taxon>Bacteria</taxon>
        <taxon>Pseudomonadati</taxon>
        <taxon>Bacteroidota</taxon>
        <taxon>Chitinophagia</taxon>
        <taxon>Chitinophagales</taxon>
        <taxon>Chitinophagaceae</taxon>
        <taxon>Puia</taxon>
    </lineage>
</organism>
<keyword evidence="2" id="KW-1185">Reference proteome</keyword>
<gene>
    <name evidence="1" type="ORF">GCM10011511_11150</name>
</gene>
<evidence type="ECO:0000313" key="2">
    <source>
        <dbReference type="Proteomes" id="UP000607559"/>
    </source>
</evidence>
<dbReference type="AlphaFoldDB" id="A0A8J2UAH6"/>
<proteinExistence type="predicted"/>
<dbReference type="RefSeq" id="WP_188929355.1">
    <property type="nucleotide sequence ID" value="NZ_BMJC01000001.1"/>
</dbReference>
<evidence type="ECO:0000313" key="1">
    <source>
        <dbReference type="EMBL" id="GGA89677.1"/>
    </source>
</evidence>
<sequence>MVVLLSGSGLLAQNPLGRFGNIGGGGAGGHDSLQHRHEDTITINFRYLDSSKLYRLDSSILDLGRRLPLRSTWINLGNIGTAARSLIFTPRMQSGWDPGWHSYDQYVFTVDETRFFHTTKPYTELGYFLASKAEQYIDIFHTRNIKPNWNYSFQYRLINAPGTFQNQNTNHNTYRVTSWYQSRNKRYQNFFVLVSSKLGASENGGIVNPLQLDSSTYSNQSTLPVKLGNNLLQSTGNPFSSSITTGTKYTTTTFLMRQQYDLGQKDSIVTDSSVIPLFYPRVRLEHTLNYSVYHYRFFDQYFSPAYSLDSAYYATYLHLYNIHPTDSFWRQDNWTNFSNDFSLYQFPDSKNPQQFFKLGATLELLTGNFDTTTSAVLHTAHKLNNQNVYAHAEYRNKTRNQKWDIEAAGRLYLNGLDAGDYNAYISLKRLITQQVGYFQAGFENANRTPGFVFDGASSFNLDTASQHKAFGKENTTHIFASLEQPQHQLLLTASYYLMTNYSYFHDYYQESQSGVFNVLQVTLRKQFTIYRHWKWRMLTTVQQVAGASPVHLPLLVSANQVGYDGNFGFRNLNLSFGTEIRYISSYKADGYSPAVGQFFSQNSTVSQHAPDVNLYLHLRIRSFTGYLRAENVNALTFSPHGFGFYNNNFVAPYYPSPGLIIRFGLYWGFIN</sequence>
<dbReference type="Pfam" id="PF14121">
    <property type="entry name" value="Porin_10"/>
    <property type="match status" value="1"/>
</dbReference>
<dbReference type="Proteomes" id="UP000607559">
    <property type="component" value="Unassembled WGS sequence"/>
</dbReference>
<protein>
    <submittedName>
        <fullName evidence="1">Uncharacterized protein</fullName>
    </submittedName>
</protein>
<reference evidence="1" key="2">
    <citation type="submission" date="2020-09" db="EMBL/GenBank/DDBJ databases">
        <authorList>
            <person name="Sun Q."/>
            <person name="Zhou Y."/>
        </authorList>
    </citation>
    <scope>NUCLEOTIDE SEQUENCE</scope>
    <source>
        <strain evidence="1">CGMCC 1.15448</strain>
    </source>
</reference>
<reference evidence="1" key="1">
    <citation type="journal article" date="2014" name="Int. J. Syst. Evol. Microbiol.">
        <title>Complete genome sequence of Corynebacterium casei LMG S-19264T (=DSM 44701T), isolated from a smear-ripened cheese.</title>
        <authorList>
            <consortium name="US DOE Joint Genome Institute (JGI-PGF)"/>
            <person name="Walter F."/>
            <person name="Albersmeier A."/>
            <person name="Kalinowski J."/>
            <person name="Ruckert C."/>
        </authorList>
    </citation>
    <scope>NUCLEOTIDE SEQUENCE</scope>
    <source>
        <strain evidence="1">CGMCC 1.15448</strain>
    </source>
</reference>
<dbReference type="InterPro" id="IPR025631">
    <property type="entry name" value="Porin_10"/>
</dbReference>